<comment type="caution">
    <text evidence="1">The sequence shown here is derived from an EMBL/GenBank/DDBJ whole genome shotgun (WGS) entry which is preliminary data.</text>
</comment>
<proteinExistence type="predicted"/>
<protein>
    <submittedName>
        <fullName evidence="1">Uncharacterized protein</fullName>
    </submittedName>
</protein>
<name>A0ABV0VBG1_9TELE</name>
<organism evidence="1 2">
    <name type="scientific">Ilyodon furcidens</name>
    <name type="common">goldbreast splitfin</name>
    <dbReference type="NCBI Taxonomy" id="33524"/>
    <lineage>
        <taxon>Eukaryota</taxon>
        <taxon>Metazoa</taxon>
        <taxon>Chordata</taxon>
        <taxon>Craniata</taxon>
        <taxon>Vertebrata</taxon>
        <taxon>Euteleostomi</taxon>
        <taxon>Actinopterygii</taxon>
        <taxon>Neopterygii</taxon>
        <taxon>Teleostei</taxon>
        <taxon>Neoteleostei</taxon>
        <taxon>Acanthomorphata</taxon>
        <taxon>Ovalentaria</taxon>
        <taxon>Atherinomorphae</taxon>
        <taxon>Cyprinodontiformes</taxon>
        <taxon>Goodeidae</taxon>
        <taxon>Ilyodon</taxon>
    </lineage>
</organism>
<sequence length="107" mass="11863">CAPTTPNPQRASLTSLPSQQGVWGGGVYQGENGVCLWEQSSKALPPSEIPHSTSYFLVGILHGELFRSEPGTVRWDCSSEPLRRVRYECPVELPSWKSTSLRDEMKS</sequence>
<evidence type="ECO:0000313" key="2">
    <source>
        <dbReference type="Proteomes" id="UP001482620"/>
    </source>
</evidence>
<dbReference type="Proteomes" id="UP001482620">
    <property type="component" value="Unassembled WGS sequence"/>
</dbReference>
<reference evidence="1 2" key="1">
    <citation type="submission" date="2021-06" db="EMBL/GenBank/DDBJ databases">
        <authorList>
            <person name="Palmer J.M."/>
        </authorList>
    </citation>
    <scope>NUCLEOTIDE SEQUENCE [LARGE SCALE GENOMIC DNA]</scope>
    <source>
        <strain evidence="2">if_2019</strain>
        <tissue evidence="1">Muscle</tissue>
    </source>
</reference>
<keyword evidence="2" id="KW-1185">Reference proteome</keyword>
<gene>
    <name evidence="1" type="ORF">ILYODFUR_036010</name>
</gene>
<accession>A0ABV0VBG1</accession>
<dbReference type="EMBL" id="JAHRIQ010099797">
    <property type="protein sequence ID" value="MEQ2253776.1"/>
    <property type="molecule type" value="Genomic_DNA"/>
</dbReference>
<evidence type="ECO:0000313" key="1">
    <source>
        <dbReference type="EMBL" id="MEQ2253776.1"/>
    </source>
</evidence>
<feature type="non-terminal residue" evidence="1">
    <location>
        <position position="1"/>
    </location>
</feature>